<accession>A0A0R3S6I6</accession>
<proteinExistence type="predicted"/>
<reference evidence="3" key="1">
    <citation type="submission" date="2017-02" db="UniProtKB">
        <authorList>
            <consortium name="WormBaseParasite"/>
        </authorList>
    </citation>
    <scope>IDENTIFICATION</scope>
</reference>
<dbReference type="Proteomes" id="UP000050640">
    <property type="component" value="Unplaced"/>
</dbReference>
<organism evidence="2 3">
    <name type="scientific">Elaeophora elaphi</name>
    <dbReference type="NCBI Taxonomy" id="1147741"/>
    <lineage>
        <taxon>Eukaryota</taxon>
        <taxon>Metazoa</taxon>
        <taxon>Ecdysozoa</taxon>
        <taxon>Nematoda</taxon>
        <taxon>Chromadorea</taxon>
        <taxon>Rhabditida</taxon>
        <taxon>Spirurina</taxon>
        <taxon>Spiruromorpha</taxon>
        <taxon>Filarioidea</taxon>
        <taxon>Onchocercidae</taxon>
        <taxon>Elaeophora</taxon>
    </lineage>
</organism>
<feature type="region of interest" description="Disordered" evidence="1">
    <location>
        <begin position="188"/>
        <end position="227"/>
    </location>
</feature>
<evidence type="ECO:0000256" key="1">
    <source>
        <dbReference type="SAM" id="MobiDB-lite"/>
    </source>
</evidence>
<keyword evidence="2" id="KW-1185">Reference proteome</keyword>
<evidence type="ECO:0000313" key="3">
    <source>
        <dbReference type="WBParaSite" id="EEL_0001040801-mRNA-1"/>
    </source>
</evidence>
<dbReference type="WBParaSite" id="EEL_0001040801-mRNA-1">
    <property type="protein sequence ID" value="EEL_0001040801-mRNA-1"/>
    <property type="gene ID" value="EEL_0001040801"/>
</dbReference>
<feature type="compositionally biased region" description="Basic and acidic residues" evidence="1">
    <location>
        <begin position="188"/>
        <end position="197"/>
    </location>
</feature>
<sequence>MNMCEKIIYLKELNVLKNESGKIDLTATMVPVQKVLLTVKQKANQQASSRSDRIMTFEYSESNRISGFTLSVSVPPAARPTYSFVLDWEKQKEPKISSSNDKKKKHNVKQFSCNTQIFDSQKYHLIDLCIAKINMVERTIKDSNSLSSTENSLSLSKLLAAKESEKIGGDWKSQTDRVRHFTHSEFEKKTDVEEKQHANAKNQPYDNLESYERSIDNDSKRNKDLNNMNRSEEYRNFMIELTVIIRNFKNDNETTENVITDKIISSSTLINALKSILRNAPISSMHV</sequence>
<evidence type="ECO:0000313" key="2">
    <source>
        <dbReference type="Proteomes" id="UP000050640"/>
    </source>
</evidence>
<dbReference type="AlphaFoldDB" id="A0A0R3S6I6"/>
<name>A0A0R3S6I6_9BILA</name>
<feature type="compositionally biased region" description="Basic and acidic residues" evidence="1">
    <location>
        <begin position="210"/>
        <end position="227"/>
    </location>
</feature>
<protein>
    <submittedName>
        <fullName evidence="3">C2 NT-type domain-containing protein</fullName>
    </submittedName>
</protein>